<dbReference type="InterPro" id="IPR000222">
    <property type="entry name" value="PP2C_BS"/>
</dbReference>
<evidence type="ECO:0000259" key="13">
    <source>
        <dbReference type="PROSITE" id="PS51746"/>
    </source>
</evidence>
<keyword evidence="15" id="KW-1185">Reference proteome</keyword>
<proteinExistence type="inferred from homology"/>
<dbReference type="EC" id="3.1.3.16" evidence="4"/>
<comment type="catalytic activity">
    <reaction evidence="11">
        <text>O-phospho-L-threonyl-[protein] + H2O = L-threonyl-[protein] + phosphate</text>
        <dbReference type="Rhea" id="RHEA:47004"/>
        <dbReference type="Rhea" id="RHEA-COMP:11060"/>
        <dbReference type="Rhea" id="RHEA-COMP:11605"/>
        <dbReference type="ChEBI" id="CHEBI:15377"/>
        <dbReference type="ChEBI" id="CHEBI:30013"/>
        <dbReference type="ChEBI" id="CHEBI:43474"/>
        <dbReference type="ChEBI" id="CHEBI:61977"/>
        <dbReference type="EC" id="3.1.3.16"/>
    </reaction>
</comment>
<evidence type="ECO:0000256" key="7">
    <source>
        <dbReference type="ARBA" id="ARBA00022842"/>
    </source>
</evidence>
<comment type="catalytic activity">
    <reaction evidence="10">
        <text>O-phospho-L-seryl-[protein] + H2O = L-seryl-[protein] + phosphate</text>
        <dbReference type="Rhea" id="RHEA:20629"/>
        <dbReference type="Rhea" id="RHEA-COMP:9863"/>
        <dbReference type="Rhea" id="RHEA-COMP:11604"/>
        <dbReference type="ChEBI" id="CHEBI:15377"/>
        <dbReference type="ChEBI" id="CHEBI:29999"/>
        <dbReference type="ChEBI" id="CHEBI:43474"/>
        <dbReference type="ChEBI" id="CHEBI:83421"/>
        <dbReference type="EC" id="3.1.3.16"/>
    </reaction>
</comment>
<keyword evidence="6 12" id="KW-0378">Hydrolase</keyword>
<dbReference type="EMBL" id="JANAVB010005597">
    <property type="protein sequence ID" value="KAJ6847033.1"/>
    <property type="molecule type" value="Genomic_DNA"/>
</dbReference>
<accession>A0AAX6I1Z1</accession>
<dbReference type="PROSITE" id="PS51746">
    <property type="entry name" value="PPM_2"/>
    <property type="match status" value="1"/>
</dbReference>
<keyword evidence="8 12" id="KW-0904">Protein phosphatase</keyword>
<dbReference type="CDD" id="cd00143">
    <property type="entry name" value="PP2Cc"/>
    <property type="match status" value="1"/>
</dbReference>
<evidence type="ECO:0000256" key="10">
    <source>
        <dbReference type="ARBA" id="ARBA00047761"/>
    </source>
</evidence>
<comment type="cofactor">
    <cofactor evidence="2">
        <name>Mg(2+)</name>
        <dbReference type="ChEBI" id="CHEBI:18420"/>
    </cofactor>
</comment>
<evidence type="ECO:0000313" key="15">
    <source>
        <dbReference type="Proteomes" id="UP001140949"/>
    </source>
</evidence>
<dbReference type="Proteomes" id="UP001140949">
    <property type="component" value="Unassembled WGS sequence"/>
</dbReference>
<evidence type="ECO:0000313" key="14">
    <source>
        <dbReference type="EMBL" id="KAJ6847033.1"/>
    </source>
</evidence>
<evidence type="ECO:0000256" key="9">
    <source>
        <dbReference type="ARBA" id="ARBA00023211"/>
    </source>
</evidence>
<dbReference type="GO" id="GO:0046872">
    <property type="term" value="F:metal ion binding"/>
    <property type="evidence" value="ECO:0007669"/>
    <property type="project" value="UniProtKB-KW"/>
</dbReference>
<name>A0AAX6I1Z1_IRIPA</name>
<dbReference type="Pfam" id="PF00481">
    <property type="entry name" value="PP2C"/>
    <property type="match status" value="1"/>
</dbReference>
<evidence type="ECO:0000256" key="11">
    <source>
        <dbReference type="ARBA" id="ARBA00048336"/>
    </source>
</evidence>
<protein>
    <recommendedName>
        <fullName evidence="4">protein-serine/threonine phosphatase</fullName>
        <ecNumber evidence="4">3.1.3.16</ecNumber>
    </recommendedName>
</protein>
<comment type="similarity">
    <text evidence="3 12">Belongs to the PP2C family.</text>
</comment>
<feature type="domain" description="PPM-type phosphatase" evidence="13">
    <location>
        <begin position="31"/>
        <end position="334"/>
    </location>
</feature>
<evidence type="ECO:0000256" key="12">
    <source>
        <dbReference type="RuleBase" id="RU003465"/>
    </source>
</evidence>
<reference evidence="14" key="1">
    <citation type="journal article" date="2023" name="GigaByte">
        <title>Genome assembly of the bearded iris, Iris pallida Lam.</title>
        <authorList>
            <person name="Bruccoleri R.E."/>
            <person name="Oakeley E.J."/>
            <person name="Faust A.M.E."/>
            <person name="Altorfer M."/>
            <person name="Dessus-Babus S."/>
            <person name="Burckhardt D."/>
            <person name="Oertli M."/>
            <person name="Naumann U."/>
            <person name="Petersen F."/>
            <person name="Wong J."/>
        </authorList>
    </citation>
    <scope>NUCLEOTIDE SEQUENCE</scope>
    <source>
        <strain evidence="14">GSM-AAB239-AS_SAM_17_03QT</strain>
    </source>
</reference>
<dbReference type="InterPro" id="IPR001932">
    <property type="entry name" value="PPM-type_phosphatase-like_dom"/>
</dbReference>
<reference evidence="14" key="2">
    <citation type="submission" date="2023-04" db="EMBL/GenBank/DDBJ databases">
        <authorList>
            <person name="Bruccoleri R.E."/>
            <person name="Oakeley E.J."/>
            <person name="Faust A.-M."/>
            <person name="Dessus-Babus S."/>
            <person name="Altorfer M."/>
            <person name="Burckhardt D."/>
            <person name="Oertli M."/>
            <person name="Naumann U."/>
            <person name="Petersen F."/>
            <person name="Wong J."/>
        </authorList>
    </citation>
    <scope>NUCLEOTIDE SEQUENCE</scope>
    <source>
        <strain evidence="14">GSM-AAB239-AS_SAM_17_03QT</strain>
        <tissue evidence="14">Leaf</tissue>
    </source>
</reference>
<evidence type="ECO:0000256" key="1">
    <source>
        <dbReference type="ARBA" id="ARBA00001936"/>
    </source>
</evidence>
<dbReference type="Gene3D" id="3.60.40.10">
    <property type="entry name" value="PPM-type phosphatase domain"/>
    <property type="match status" value="1"/>
</dbReference>
<organism evidence="14 15">
    <name type="scientific">Iris pallida</name>
    <name type="common">Sweet iris</name>
    <dbReference type="NCBI Taxonomy" id="29817"/>
    <lineage>
        <taxon>Eukaryota</taxon>
        <taxon>Viridiplantae</taxon>
        <taxon>Streptophyta</taxon>
        <taxon>Embryophyta</taxon>
        <taxon>Tracheophyta</taxon>
        <taxon>Spermatophyta</taxon>
        <taxon>Magnoliopsida</taxon>
        <taxon>Liliopsida</taxon>
        <taxon>Asparagales</taxon>
        <taxon>Iridaceae</taxon>
        <taxon>Iridoideae</taxon>
        <taxon>Irideae</taxon>
        <taxon>Iris</taxon>
    </lineage>
</organism>
<comment type="caution">
    <text evidence="14">The sequence shown here is derived from an EMBL/GenBank/DDBJ whole genome shotgun (WGS) entry which is preliminary data.</text>
</comment>
<keyword evidence="7" id="KW-0460">Magnesium</keyword>
<dbReference type="FunFam" id="3.60.40.10:FF:000020">
    <property type="entry name" value="Probable protein phosphatase 2C 42"/>
    <property type="match status" value="1"/>
</dbReference>
<evidence type="ECO:0000256" key="5">
    <source>
        <dbReference type="ARBA" id="ARBA00022723"/>
    </source>
</evidence>
<evidence type="ECO:0000256" key="6">
    <source>
        <dbReference type="ARBA" id="ARBA00022801"/>
    </source>
</evidence>
<dbReference type="AlphaFoldDB" id="A0AAX6I1Z1"/>
<evidence type="ECO:0000256" key="3">
    <source>
        <dbReference type="ARBA" id="ARBA00006702"/>
    </source>
</evidence>
<dbReference type="PANTHER" id="PTHR47992">
    <property type="entry name" value="PROTEIN PHOSPHATASE"/>
    <property type="match status" value="1"/>
</dbReference>
<gene>
    <name evidence="14" type="ORF">M6B38_284500</name>
</gene>
<dbReference type="SUPFAM" id="SSF81606">
    <property type="entry name" value="PP2C-like"/>
    <property type="match status" value="1"/>
</dbReference>
<dbReference type="PROSITE" id="PS01032">
    <property type="entry name" value="PPM_1"/>
    <property type="match status" value="1"/>
</dbReference>
<evidence type="ECO:0000256" key="2">
    <source>
        <dbReference type="ARBA" id="ARBA00001946"/>
    </source>
</evidence>
<keyword evidence="9" id="KW-0464">Manganese</keyword>
<comment type="cofactor">
    <cofactor evidence="1">
        <name>Mn(2+)</name>
        <dbReference type="ChEBI" id="CHEBI:29035"/>
    </cofactor>
</comment>
<sequence>MRFLCRPMERFLCFGDGDDGLQWQMKLRPHPYGDFSIAVAQANSSLEDQAQVFASPLATLIGVYDGHGGPEASRFLKSRLFAHLHDFASEHGGLSTDVISKAFNATEEEFLRIVKQSWLSHPQIAAVGSCCLMGAIADDVLYVANLGDSRAVLGRRGTGGNAVVAERLSSDHNVALEEVRRELMEMHPDDPYVVVYTRGVWRIKGIIQVSRSIGDVYLKKPDFYRDPLFRQCVSPIPLRRPVMSAEPSIRTRKLTPDDLFLIFASDGLWEQLSDDYAVDIVSKNPRKGIAKRLVRAAIDEAAKKQDMTYDEIKKIEKGTRRHYHDDITVIVIYLDHCRSEQSRFKSGSDNCVSAPADIFTLKADNG</sequence>
<evidence type="ECO:0000256" key="4">
    <source>
        <dbReference type="ARBA" id="ARBA00013081"/>
    </source>
</evidence>
<evidence type="ECO:0000256" key="8">
    <source>
        <dbReference type="ARBA" id="ARBA00022912"/>
    </source>
</evidence>
<dbReference type="InterPro" id="IPR015655">
    <property type="entry name" value="PP2C"/>
</dbReference>
<keyword evidence="5" id="KW-0479">Metal-binding</keyword>
<dbReference type="SMART" id="SM00332">
    <property type="entry name" value="PP2Cc"/>
    <property type="match status" value="1"/>
</dbReference>
<dbReference type="GO" id="GO:0004722">
    <property type="term" value="F:protein serine/threonine phosphatase activity"/>
    <property type="evidence" value="ECO:0007669"/>
    <property type="project" value="UniProtKB-EC"/>
</dbReference>
<dbReference type="InterPro" id="IPR036457">
    <property type="entry name" value="PPM-type-like_dom_sf"/>
</dbReference>